<dbReference type="Proteomes" id="UP000345637">
    <property type="component" value="Unassembled WGS sequence"/>
</dbReference>
<sequence length="88" mass="10147">MRRALPYWALKTMLVLAMGEDDPFWLAPELPLPPLAAQHSIKHADQVLVHQTDHLWMLTSGQLERNNFVNTESEILQVCLLHALRIHD</sequence>
<organism evidence="1 2">
    <name type="scientific">Raoultella planticola</name>
    <name type="common">Klebsiella planticola</name>
    <dbReference type="NCBI Taxonomy" id="575"/>
    <lineage>
        <taxon>Bacteria</taxon>
        <taxon>Pseudomonadati</taxon>
        <taxon>Pseudomonadota</taxon>
        <taxon>Gammaproteobacteria</taxon>
        <taxon>Enterobacterales</taxon>
        <taxon>Enterobacteriaceae</taxon>
        <taxon>Klebsiella/Raoultella group</taxon>
        <taxon>Raoultella</taxon>
    </lineage>
</organism>
<dbReference type="AlphaFoldDB" id="A0A485BP05"/>
<protein>
    <submittedName>
        <fullName evidence="1">Uncharacterized protein conserved in bacteria</fullName>
    </submittedName>
</protein>
<gene>
    <name evidence="1" type="ORF">NCTC12998_04406</name>
</gene>
<evidence type="ECO:0000313" key="1">
    <source>
        <dbReference type="EMBL" id="VFS74043.1"/>
    </source>
</evidence>
<reference evidence="1 2" key="1">
    <citation type="submission" date="2019-03" db="EMBL/GenBank/DDBJ databases">
        <authorList>
            <consortium name="Pathogen Informatics"/>
        </authorList>
    </citation>
    <scope>NUCLEOTIDE SEQUENCE [LARGE SCALE GENOMIC DNA]</scope>
    <source>
        <strain evidence="1 2">NCTC12998</strain>
    </source>
</reference>
<name>A0A485BP05_RAOPL</name>
<evidence type="ECO:0000313" key="2">
    <source>
        <dbReference type="Proteomes" id="UP000345637"/>
    </source>
</evidence>
<proteinExistence type="predicted"/>
<accession>A0A485BP05</accession>
<dbReference type="EMBL" id="CAADJE010000025">
    <property type="protein sequence ID" value="VFS74043.1"/>
    <property type="molecule type" value="Genomic_DNA"/>
</dbReference>